<dbReference type="PRINTS" id="PR00132">
    <property type="entry name" value="GLHYDRLASE2"/>
</dbReference>
<organism evidence="10 11">
    <name type="scientific">Rubripirellula obstinata</name>
    <dbReference type="NCBI Taxonomy" id="406547"/>
    <lineage>
        <taxon>Bacteria</taxon>
        <taxon>Pseudomonadati</taxon>
        <taxon>Planctomycetota</taxon>
        <taxon>Planctomycetia</taxon>
        <taxon>Pirellulales</taxon>
        <taxon>Pirellulaceae</taxon>
        <taxon>Rubripirellula</taxon>
    </lineage>
</organism>
<dbReference type="InterPro" id="IPR036156">
    <property type="entry name" value="Beta-gal/glucu_dom_sf"/>
</dbReference>
<feature type="domain" description="Glycoside hydrolase family 2 catalytic" evidence="6">
    <location>
        <begin position="295"/>
        <end position="432"/>
    </location>
</feature>
<dbReference type="InterPro" id="IPR006103">
    <property type="entry name" value="Glyco_hydro_2_cat"/>
</dbReference>
<comment type="similarity">
    <text evidence="1">Belongs to the glycosyl hydrolase 2 family.</text>
</comment>
<comment type="caution">
    <text evidence="10">The sequence shown here is derived from an EMBL/GenBank/DDBJ whole genome shotgun (WGS) entry which is preliminary data.</text>
</comment>
<dbReference type="GO" id="GO:0004565">
    <property type="term" value="F:beta-galactosidase activity"/>
    <property type="evidence" value="ECO:0007669"/>
    <property type="project" value="UniProtKB-EC"/>
</dbReference>
<keyword evidence="11" id="KW-1185">Reference proteome</keyword>
<reference evidence="10 11" key="1">
    <citation type="submission" date="2019-08" db="EMBL/GenBank/DDBJ databases">
        <title>Deep-cultivation of Planctomycetes and their phenomic and genomic characterization uncovers novel biology.</title>
        <authorList>
            <person name="Wiegand S."/>
            <person name="Jogler M."/>
            <person name="Boedeker C."/>
            <person name="Pinto D."/>
            <person name="Vollmers J."/>
            <person name="Rivas-Marin E."/>
            <person name="Kohn T."/>
            <person name="Peeters S.H."/>
            <person name="Heuer A."/>
            <person name="Rast P."/>
            <person name="Oberbeckmann S."/>
            <person name="Bunk B."/>
            <person name="Jeske O."/>
            <person name="Meyerdierks A."/>
            <person name="Storesund J.E."/>
            <person name="Kallscheuer N."/>
            <person name="Luecker S."/>
            <person name="Lage O.M."/>
            <person name="Pohl T."/>
            <person name="Merkel B.J."/>
            <person name="Hornburger P."/>
            <person name="Mueller R.-W."/>
            <person name="Bruemmer F."/>
            <person name="Labrenz M."/>
            <person name="Spormann A.M."/>
            <person name="Op Den Camp H."/>
            <person name="Overmann J."/>
            <person name="Amann R."/>
            <person name="Jetten M.S.M."/>
            <person name="Mascher T."/>
            <person name="Medema M.H."/>
            <person name="Devos D.P."/>
            <person name="Kaster A.-K."/>
            <person name="Ovreas L."/>
            <person name="Rohde M."/>
            <person name="Galperin M.Y."/>
            <person name="Jogler C."/>
        </authorList>
    </citation>
    <scope>NUCLEOTIDE SEQUENCE [LARGE SCALE GENOMIC DNA]</scope>
    <source>
        <strain evidence="10 11">LF1</strain>
    </source>
</reference>
<keyword evidence="4" id="KW-0732">Signal</keyword>
<evidence type="ECO:0000313" key="11">
    <source>
        <dbReference type="Proteomes" id="UP000322699"/>
    </source>
</evidence>
<evidence type="ECO:0000256" key="1">
    <source>
        <dbReference type="ARBA" id="ARBA00007401"/>
    </source>
</evidence>
<dbReference type="RefSeq" id="WP_068258155.1">
    <property type="nucleotide sequence ID" value="NZ_LWSK01000003.1"/>
</dbReference>
<evidence type="ECO:0000259" key="6">
    <source>
        <dbReference type="Pfam" id="PF02836"/>
    </source>
</evidence>
<dbReference type="EMBL" id="VRLW01000001">
    <property type="protein sequence ID" value="KAA1261108.1"/>
    <property type="molecule type" value="Genomic_DNA"/>
</dbReference>
<dbReference type="SUPFAM" id="SSF51445">
    <property type="entry name" value="(Trans)glycosidases"/>
    <property type="match status" value="1"/>
</dbReference>
<dbReference type="EC" id="3.2.1.23" evidence="10"/>
<dbReference type="PANTHER" id="PTHR42732">
    <property type="entry name" value="BETA-GALACTOSIDASE"/>
    <property type="match status" value="1"/>
</dbReference>
<keyword evidence="2 10" id="KW-0378">Hydrolase</keyword>
<dbReference type="Pfam" id="PF02837">
    <property type="entry name" value="Glyco_hydro_2_N"/>
    <property type="match status" value="1"/>
</dbReference>
<dbReference type="SUPFAM" id="SSF49785">
    <property type="entry name" value="Galactose-binding domain-like"/>
    <property type="match status" value="1"/>
</dbReference>
<dbReference type="Gene3D" id="2.60.40.10">
    <property type="entry name" value="Immunoglobulins"/>
    <property type="match status" value="3"/>
</dbReference>
<dbReference type="Gene3D" id="3.20.20.80">
    <property type="entry name" value="Glycosidases"/>
    <property type="match status" value="1"/>
</dbReference>
<dbReference type="Gene3D" id="2.60.120.260">
    <property type="entry name" value="Galactose-binding domain-like"/>
    <property type="match status" value="1"/>
</dbReference>
<feature type="domain" description="Glycoside hydrolase family 2" evidence="9">
    <location>
        <begin position="738"/>
        <end position="834"/>
    </location>
</feature>
<dbReference type="InterPro" id="IPR008964">
    <property type="entry name" value="Invasin/intimin_cell_adhesion"/>
</dbReference>
<sequence length="846" mass="94248" precursor="true">MSKRFFLVAASLFLLFSGLHAIGSPRETDDFNFGWQFHLGEIKDANAAANDSDIDWQAIRLPHDWSIIESYQQENTGASTGFLPGGIGWYQKSFLLPESDRGKTIWVEFDGVYCKSEVWINGQRLGFRPSGYSSFSYDLTEFLNFGQKANVMTVKVDHSAYLDSRWYTGSGIYRNVRLVKTSPVHIPQWGVQVTTPNVDAVSADVQVRASVVGPDGDNAELQISIIDSDGTVVATKVANESDGQFESTIAVSMPDLWSVDTPNLYIARTTVKLNGSVVDETETKFGIRSFNFDANKGFSLNGESMKIKGVNLHHDAGAVGAAVPKAIWEDRVRKLKSIGGNAIRMSHNPHSVELMDVCDEMGMLVIDEFFDEWHIPKDKSIVYVGDNKAKGLDIARGYSEYFDEWAQRDLKDLIRRDFNHPSVIIWSIGNEIEWTFPKYSQAFKILNPDAVAHETPPVFDPEKVKPVIDQLTGGNDPLASTAMQLSAWVKEMDTSRPVTCGSVRPAIAAASGYADAVDILGFNYRAECYDIAHQTYPDLKIIGSENWGAYSEWKSVKDRDFVSGMFAWTGFAYLGEAGPWPRKGLNLAFFDFAGSKTPRGHFFECLWKDEPKVYMVTTPAAESEYSYSDSTGWSFEMQMLPPPLWGDLRRWEWYRVNEHWAYEDGEDIVVQVYTNCDQAELFLDGNSLGRQALADFPDDHVIKWLVPYDRGKLVVKGFNDGKAVEEFSLETPGTPARIELACDNEILIADRYDVVRVTVQLQDKLGRPITNLETPVTFQLSGPAELLAVDNGSENNIQSHYQSTVGTNNGRASALIRAGDEVGTCKLTVSAGSNLSNTLKLKIVSP</sequence>
<proteinExistence type="inferred from homology"/>
<feature type="domain" description="DUF4982" evidence="8">
    <location>
        <begin position="665"/>
        <end position="724"/>
    </location>
</feature>
<feature type="signal peptide" evidence="4">
    <location>
        <begin position="1"/>
        <end position="21"/>
    </location>
</feature>
<evidence type="ECO:0000256" key="4">
    <source>
        <dbReference type="SAM" id="SignalP"/>
    </source>
</evidence>
<dbReference type="InterPro" id="IPR013783">
    <property type="entry name" value="Ig-like_fold"/>
</dbReference>
<evidence type="ECO:0000259" key="9">
    <source>
        <dbReference type="Pfam" id="PF18565"/>
    </source>
</evidence>
<dbReference type="Pfam" id="PF18565">
    <property type="entry name" value="Glyco_hydro2_C5"/>
    <property type="match status" value="1"/>
</dbReference>
<evidence type="ECO:0000259" key="7">
    <source>
        <dbReference type="Pfam" id="PF02837"/>
    </source>
</evidence>
<feature type="chain" id="PRO_5022954837" evidence="4">
    <location>
        <begin position="22"/>
        <end position="846"/>
    </location>
</feature>
<dbReference type="InterPro" id="IPR017853">
    <property type="entry name" value="GH"/>
</dbReference>
<name>A0A5B1CJ37_9BACT</name>
<evidence type="ECO:0000256" key="2">
    <source>
        <dbReference type="ARBA" id="ARBA00022801"/>
    </source>
</evidence>
<dbReference type="SUPFAM" id="SSF49373">
    <property type="entry name" value="Invasin/intimin cell-adhesion fragments"/>
    <property type="match status" value="1"/>
</dbReference>
<evidence type="ECO:0000259" key="8">
    <source>
        <dbReference type="Pfam" id="PF16355"/>
    </source>
</evidence>
<dbReference type="AlphaFoldDB" id="A0A5B1CJ37"/>
<keyword evidence="3 10" id="KW-0326">Glycosidase</keyword>
<evidence type="ECO:0000313" key="10">
    <source>
        <dbReference type="EMBL" id="KAA1261108.1"/>
    </source>
</evidence>
<gene>
    <name evidence="10" type="primary">lacZ_9</name>
    <name evidence="10" type="ORF">LF1_36520</name>
</gene>
<evidence type="ECO:0000256" key="3">
    <source>
        <dbReference type="ARBA" id="ARBA00023295"/>
    </source>
</evidence>
<dbReference type="InterPro" id="IPR006101">
    <property type="entry name" value="Glyco_hydro_2"/>
</dbReference>
<evidence type="ECO:0000259" key="5">
    <source>
        <dbReference type="Pfam" id="PF00703"/>
    </source>
</evidence>
<feature type="domain" description="Glycoside hydrolase family 2 immunoglobulin-like beta-sandwich" evidence="5">
    <location>
        <begin position="192"/>
        <end position="288"/>
    </location>
</feature>
<dbReference type="SUPFAM" id="SSF49303">
    <property type="entry name" value="beta-Galactosidase/glucuronidase domain"/>
    <property type="match status" value="1"/>
</dbReference>
<dbReference type="PANTHER" id="PTHR42732:SF1">
    <property type="entry name" value="BETA-MANNOSIDASE"/>
    <property type="match status" value="1"/>
</dbReference>
<dbReference type="InterPro" id="IPR008979">
    <property type="entry name" value="Galactose-bd-like_sf"/>
</dbReference>
<dbReference type="Proteomes" id="UP000322699">
    <property type="component" value="Unassembled WGS sequence"/>
</dbReference>
<protein>
    <submittedName>
        <fullName evidence="10">Beta-galactosidase</fullName>
        <ecNumber evidence="10">3.2.1.23</ecNumber>
    </submittedName>
</protein>
<dbReference type="InterPro" id="IPR006102">
    <property type="entry name" value="Ig-like_GH2"/>
</dbReference>
<dbReference type="Pfam" id="PF16355">
    <property type="entry name" value="DUF4982"/>
    <property type="match status" value="1"/>
</dbReference>
<dbReference type="Pfam" id="PF00703">
    <property type="entry name" value="Glyco_hydro_2"/>
    <property type="match status" value="1"/>
</dbReference>
<dbReference type="InterPro" id="IPR040605">
    <property type="entry name" value="Glyco_hydro2_dom5"/>
</dbReference>
<dbReference type="InterPro" id="IPR051913">
    <property type="entry name" value="GH2_Domain-Containing"/>
</dbReference>
<dbReference type="Pfam" id="PF02836">
    <property type="entry name" value="Glyco_hydro_2_C"/>
    <property type="match status" value="1"/>
</dbReference>
<dbReference type="InterPro" id="IPR006104">
    <property type="entry name" value="Glyco_hydro_2_N"/>
</dbReference>
<accession>A0A5B1CJ37</accession>
<dbReference type="GO" id="GO:0005975">
    <property type="term" value="P:carbohydrate metabolic process"/>
    <property type="evidence" value="ECO:0007669"/>
    <property type="project" value="InterPro"/>
</dbReference>
<dbReference type="OrthoDB" id="9762066at2"/>
<feature type="domain" description="Glycosyl hydrolases family 2 sugar binding" evidence="7">
    <location>
        <begin position="86"/>
        <end position="181"/>
    </location>
</feature>
<dbReference type="InterPro" id="IPR032311">
    <property type="entry name" value="DUF4982"/>
</dbReference>